<feature type="region of interest" description="Disordered" evidence="1">
    <location>
        <begin position="940"/>
        <end position="976"/>
    </location>
</feature>
<feature type="region of interest" description="Disordered" evidence="1">
    <location>
        <begin position="446"/>
        <end position="550"/>
    </location>
</feature>
<dbReference type="Proteomes" id="UP000799772">
    <property type="component" value="Unassembled WGS sequence"/>
</dbReference>
<comment type="caution">
    <text evidence="2">The sequence shown here is derived from an EMBL/GenBank/DDBJ whole genome shotgun (WGS) entry which is preliminary data.</text>
</comment>
<feature type="compositionally biased region" description="Polar residues" evidence="1">
    <location>
        <begin position="526"/>
        <end position="543"/>
    </location>
</feature>
<feature type="compositionally biased region" description="Polar residues" evidence="1">
    <location>
        <begin position="475"/>
        <end position="486"/>
    </location>
</feature>
<accession>A0A9P4IFF1</accession>
<dbReference type="OrthoDB" id="438641at2759"/>
<dbReference type="SUPFAM" id="SSF48452">
    <property type="entry name" value="TPR-like"/>
    <property type="match status" value="1"/>
</dbReference>
<reference evidence="2" key="1">
    <citation type="journal article" date="2020" name="Stud. Mycol.">
        <title>101 Dothideomycetes genomes: a test case for predicting lifestyles and emergence of pathogens.</title>
        <authorList>
            <person name="Haridas S."/>
            <person name="Albert R."/>
            <person name="Binder M."/>
            <person name="Bloem J."/>
            <person name="Labutti K."/>
            <person name="Salamov A."/>
            <person name="Andreopoulos B."/>
            <person name="Baker S."/>
            <person name="Barry K."/>
            <person name="Bills G."/>
            <person name="Bluhm B."/>
            <person name="Cannon C."/>
            <person name="Castanera R."/>
            <person name="Culley D."/>
            <person name="Daum C."/>
            <person name="Ezra D."/>
            <person name="Gonzalez J."/>
            <person name="Henrissat B."/>
            <person name="Kuo A."/>
            <person name="Liang C."/>
            <person name="Lipzen A."/>
            <person name="Lutzoni F."/>
            <person name="Magnuson J."/>
            <person name="Mondo S."/>
            <person name="Nolan M."/>
            <person name="Ohm R."/>
            <person name="Pangilinan J."/>
            <person name="Park H.-J."/>
            <person name="Ramirez L."/>
            <person name="Alfaro M."/>
            <person name="Sun H."/>
            <person name="Tritt A."/>
            <person name="Yoshinaga Y."/>
            <person name="Zwiers L.-H."/>
            <person name="Turgeon B."/>
            <person name="Goodwin S."/>
            <person name="Spatafora J."/>
            <person name="Crous P."/>
            <person name="Grigoriev I."/>
        </authorList>
    </citation>
    <scope>NUCLEOTIDE SEQUENCE</scope>
    <source>
        <strain evidence="2">CBS 133067</strain>
    </source>
</reference>
<gene>
    <name evidence="2" type="ORF">NA57DRAFT_75899</name>
</gene>
<name>A0A9P4IFF1_9PEZI</name>
<feature type="compositionally biased region" description="Acidic residues" evidence="1">
    <location>
        <begin position="959"/>
        <end position="970"/>
    </location>
</feature>
<evidence type="ECO:0000313" key="3">
    <source>
        <dbReference type="Proteomes" id="UP000799772"/>
    </source>
</evidence>
<proteinExistence type="predicted"/>
<dbReference type="EMBL" id="ML978126">
    <property type="protein sequence ID" value="KAF2098662.1"/>
    <property type="molecule type" value="Genomic_DNA"/>
</dbReference>
<organism evidence="2 3">
    <name type="scientific">Rhizodiscina lignyota</name>
    <dbReference type="NCBI Taxonomy" id="1504668"/>
    <lineage>
        <taxon>Eukaryota</taxon>
        <taxon>Fungi</taxon>
        <taxon>Dikarya</taxon>
        <taxon>Ascomycota</taxon>
        <taxon>Pezizomycotina</taxon>
        <taxon>Dothideomycetes</taxon>
        <taxon>Pleosporomycetidae</taxon>
        <taxon>Aulographales</taxon>
        <taxon>Rhizodiscinaceae</taxon>
        <taxon>Rhizodiscina</taxon>
    </lineage>
</organism>
<dbReference type="Gene3D" id="1.25.40.10">
    <property type="entry name" value="Tetratricopeptide repeat domain"/>
    <property type="match status" value="1"/>
</dbReference>
<protein>
    <submittedName>
        <fullName evidence="2">Uncharacterized protein</fullName>
    </submittedName>
</protein>
<sequence length="976" mass="107460">MDEPAPEQPPPAPSRARPRLRREEYSQPASQPRSYPISPPPRRRTRRLYGVTELEPHLVRGNELLAAREVYGAIKHYTYVLEIAPGHTAAFLNRSLCYLVLGHPSLAANDAYRAYITAQWAEDTMSSVGHKLINWLIYYATLSRDAAERGEKWATEPTCVLADKSTLLGQELASLTLSKRLKLRATKDGTGTIIQLPSKPLFGPELPLTGKNEPQSFKMTETNRSIAEDAMMKALYRLALALWKCGGGAIRSAIDIIGTARGYIAANSADGDTPQFDKLETKIWDFIREAQKQEKATGSPEGGLKVWDILNSRFTRIKREVYPWDDHTLTTADVPRGPNQATTQKLKCLNLAVKNAARGFILKAQLRDGRTPSFHLHALADIEDRSLLFAEHGCFNVTSAMNGEKFIFCDHCASALKISKKTWEKAEENVTEAMLAIEKRERMQRMQNLTRAAQPPRTDEDADERIREDERMRRASSTTITPPNSDDTGRAGASGEGAPGYGENEAAPSATSPDVQDLGADGRTISEPSLASPSHIPGNSTGMEASGDQRPYTAWPGGFQLCHDCSEVSYCSPQCRESASCAAHTMLCQAGLEQLTLQGVIEQNWRSQTAITHSEGVVGIQDGIPIPQHQKLTLLILLRLLAFSADKEKTMLAEDWCKIMDGDMAEPSFDPISYTHLWNGVWSDDAPSLKSIFCDNQDDTMPWAYDNNVVRLLHYLFTFGESDMEESLGSAVMMDVKRYDGWMLNTIMAKVQKNMVVTEHMRVRKDFNSECELTSQTCGKTEDREKLGEGWEPGEKSQDDIWLGTLYPFMSVVRTASKSEGHGAVNVRLWEAAGVMNCTTLEPPADGPGDRKIAIKAGHEVVSTGQMEYPLAYGMSGGAAGIAVPKPDAESGAEEDVAWQAPSRLLVKEEPFDFSELSDTITDMMDVDMPEADTMAGAAQTHFSEGGEEGAEGGNGGELGDEEELMEEVGWDGQTA</sequence>
<keyword evidence="3" id="KW-1185">Reference proteome</keyword>
<feature type="region of interest" description="Disordered" evidence="1">
    <location>
        <begin position="1"/>
        <end position="44"/>
    </location>
</feature>
<dbReference type="InterPro" id="IPR011990">
    <property type="entry name" value="TPR-like_helical_dom_sf"/>
</dbReference>
<evidence type="ECO:0000256" key="1">
    <source>
        <dbReference type="SAM" id="MobiDB-lite"/>
    </source>
</evidence>
<dbReference type="AlphaFoldDB" id="A0A9P4IFF1"/>
<feature type="compositionally biased region" description="Pro residues" evidence="1">
    <location>
        <begin position="1"/>
        <end position="13"/>
    </location>
</feature>
<feature type="compositionally biased region" description="Basic and acidic residues" evidence="1">
    <location>
        <begin position="464"/>
        <end position="473"/>
    </location>
</feature>
<evidence type="ECO:0000313" key="2">
    <source>
        <dbReference type="EMBL" id="KAF2098662.1"/>
    </source>
</evidence>